<dbReference type="GO" id="GO:0003735">
    <property type="term" value="F:structural constituent of ribosome"/>
    <property type="evidence" value="ECO:0007669"/>
    <property type="project" value="InterPro"/>
</dbReference>
<keyword evidence="2 4" id="KW-0689">Ribosomal protein</keyword>
<dbReference type="EMBL" id="MHOJ01000043">
    <property type="protein sequence ID" value="OGZ61399.1"/>
    <property type="molecule type" value="Genomic_DNA"/>
</dbReference>
<dbReference type="Proteomes" id="UP000178509">
    <property type="component" value="Unassembled WGS sequence"/>
</dbReference>
<dbReference type="HAMAP" id="MF_01369_B">
    <property type="entry name" value="Ribosomal_uL23_B"/>
    <property type="match status" value="1"/>
</dbReference>
<dbReference type="InterPro" id="IPR013025">
    <property type="entry name" value="Ribosomal_uL23-like"/>
</dbReference>
<proteinExistence type="inferred from homology"/>
<dbReference type="GO" id="GO:0019843">
    <property type="term" value="F:rRNA binding"/>
    <property type="evidence" value="ECO:0007669"/>
    <property type="project" value="UniProtKB-UniRule"/>
</dbReference>
<protein>
    <recommendedName>
        <fullName evidence="4">Large ribosomal subunit protein uL23</fullName>
    </recommendedName>
</protein>
<comment type="function">
    <text evidence="4">One of the early assembly proteins it binds 23S rRNA. One of the proteins that surrounds the polypeptide exit tunnel on the outside of the ribosome. Forms the main docking site for trigger factor binding to the ribosome.</text>
</comment>
<accession>A0A1G2HGA1</accession>
<evidence type="ECO:0000256" key="4">
    <source>
        <dbReference type="HAMAP-Rule" id="MF_01369"/>
    </source>
</evidence>
<organism evidence="5 6">
    <name type="scientific">Candidatus Spechtbacteria bacterium RIFCSPLOWO2_02_FULL_38_8</name>
    <dbReference type="NCBI Taxonomy" id="1802164"/>
    <lineage>
        <taxon>Bacteria</taxon>
        <taxon>Candidatus Spechtiibacteriota</taxon>
    </lineage>
</organism>
<evidence type="ECO:0000256" key="3">
    <source>
        <dbReference type="ARBA" id="ARBA00023274"/>
    </source>
</evidence>
<evidence type="ECO:0000256" key="1">
    <source>
        <dbReference type="ARBA" id="ARBA00006700"/>
    </source>
</evidence>
<keyword evidence="4" id="KW-0694">RNA-binding</keyword>
<dbReference type="AlphaFoldDB" id="A0A1G2HGA1"/>
<dbReference type="InterPro" id="IPR012677">
    <property type="entry name" value="Nucleotide-bd_a/b_plait_sf"/>
</dbReference>
<dbReference type="GO" id="GO:0005840">
    <property type="term" value="C:ribosome"/>
    <property type="evidence" value="ECO:0007669"/>
    <property type="project" value="UniProtKB-KW"/>
</dbReference>
<dbReference type="InterPro" id="IPR012678">
    <property type="entry name" value="Ribosomal_uL23/eL15/eS24_sf"/>
</dbReference>
<sequence length="88" mass="9886">MVVRPHISEKSVSKTHDGKYVFEVHKGTSKQQVAQAIETMYGVKIEKINKISVSAKKKKYRGSVGSRTRYNKVVITLKKGQGIEVLPQ</sequence>
<keyword evidence="3 4" id="KW-0687">Ribonucleoprotein</keyword>
<name>A0A1G2HGA1_9BACT</name>
<dbReference type="GO" id="GO:1990904">
    <property type="term" value="C:ribonucleoprotein complex"/>
    <property type="evidence" value="ECO:0007669"/>
    <property type="project" value="UniProtKB-KW"/>
</dbReference>
<evidence type="ECO:0000313" key="6">
    <source>
        <dbReference type="Proteomes" id="UP000178509"/>
    </source>
</evidence>
<dbReference type="STRING" id="1802164.A3H51_01185"/>
<dbReference type="SUPFAM" id="SSF54189">
    <property type="entry name" value="Ribosomal proteins S24e, L23 and L15e"/>
    <property type="match status" value="1"/>
</dbReference>
<evidence type="ECO:0000256" key="2">
    <source>
        <dbReference type="ARBA" id="ARBA00022980"/>
    </source>
</evidence>
<comment type="caution">
    <text evidence="5">The sequence shown here is derived from an EMBL/GenBank/DDBJ whole genome shotgun (WGS) entry which is preliminary data.</text>
</comment>
<evidence type="ECO:0000313" key="5">
    <source>
        <dbReference type="EMBL" id="OGZ61399.1"/>
    </source>
</evidence>
<dbReference type="Gene3D" id="3.30.70.330">
    <property type="match status" value="1"/>
</dbReference>
<keyword evidence="4" id="KW-0699">rRNA-binding</keyword>
<dbReference type="Pfam" id="PF00276">
    <property type="entry name" value="Ribosomal_L23"/>
    <property type="match status" value="1"/>
</dbReference>
<comment type="subunit">
    <text evidence="4">Part of the 50S ribosomal subunit. Contacts protein L29, and trigger factor when it is bound to the ribosome.</text>
</comment>
<comment type="similarity">
    <text evidence="1 4">Belongs to the universal ribosomal protein uL23 family.</text>
</comment>
<reference evidence="5 6" key="1">
    <citation type="journal article" date="2016" name="Nat. Commun.">
        <title>Thousands of microbial genomes shed light on interconnected biogeochemical processes in an aquifer system.</title>
        <authorList>
            <person name="Anantharaman K."/>
            <person name="Brown C.T."/>
            <person name="Hug L.A."/>
            <person name="Sharon I."/>
            <person name="Castelle C.J."/>
            <person name="Probst A.J."/>
            <person name="Thomas B.C."/>
            <person name="Singh A."/>
            <person name="Wilkins M.J."/>
            <person name="Karaoz U."/>
            <person name="Brodie E.L."/>
            <person name="Williams K.H."/>
            <person name="Hubbard S.S."/>
            <person name="Banfield J.F."/>
        </authorList>
    </citation>
    <scope>NUCLEOTIDE SEQUENCE [LARGE SCALE GENOMIC DNA]</scope>
</reference>
<dbReference type="GO" id="GO:0006412">
    <property type="term" value="P:translation"/>
    <property type="evidence" value="ECO:0007669"/>
    <property type="project" value="UniProtKB-UniRule"/>
</dbReference>
<gene>
    <name evidence="4" type="primary">rplW</name>
    <name evidence="5" type="ORF">A3H51_01185</name>
</gene>